<dbReference type="EMBL" id="CP046916">
    <property type="protein sequence ID" value="QGZ66327.1"/>
    <property type="molecule type" value="Genomic_DNA"/>
</dbReference>
<dbReference type="Proteomes" id="UP000433577">
    <property type="component" value="Chromosome 4"/>
</dbReference>
<accession>A0A7Z2JJ41</accession>
<evidence type="ECO:0000256" key="1">
    <source>
        <dbReference type="SAM" id="MobiDB-lite"/>
    </source>
</evidence>
<keyword evidence="4" id="KW-1185">Reference proteome</keyword>
<evidence type="ECO:0000313" key="4">
    <source>
        <dbReference type="Proteomes" id="UP000433577"/>
    </source>
</evidence>
<feature type="region of interest" description="Disordered" evidence="1">
    <location>
        <begin position="84"/>
        <end position="116"/>
    </location>
</feature>
<proteinExistence type="predicted"/>
<sequence length="116" mass="13379">MDAIKLTDWHPANVDPLRIGYYEMINESTGTIFTAWYSGCMWFRDLHGPTVPLLRIWPWRGLAQDPQKQTLTPRLTHCAASRDGECSHKKCPQIRDNEPSKSGRHCPLDIRDEDES</sequence>
<dbReference type="RefSeq" id="WP_158957645.1">
    <property type="nucleotide sequence ID" value="NZ_CP046916.1"/>
</dbReference>
<dbReference type="KEGG" id="pacs:FAZ98_31530"/>
<organism evidence="3 4">
    <name type="scientific">Paraburkholderia acidisoli</name>
    <dbReference type="NCBI Taxonomy" id="2571748"/>
    <lineage>
        <taxon>Bacteria</taxon>
        <taxon>Pseudomonadati</taxon>
        <taxon>Pseudomonadota</taxon>
        <taxon>Betaproteobacteria</taxon>
        <taxon>Burkholderiales</taxon>
        <taxon>Burkholderiaceae</taxon>
        <taxon>Paraburkholderia</taxon>
    </lineage>
</organism>
<feature type="compositionally biased region" description="Basic and acidic residues" evidence="1">
    <location>
        <begin position="84"/>
        <end position="110"/>
    </location>
</feature>
<dbReference type="OrthoDB" id="9005086at2"/>
<evidence type="ECO:0000313" key="3">
    <source>
        <dbReference type="EMBL" id="QGZ66411.1"/>
    </source>
</evidence>
<dbReference type="EMBL" id="CP046916">
    <property type="protein sequence ID" value="QGZ66411.1"/>
    <property type="molecule type" value="Genomic_DNA"/>
</dbReference>
<name>A0A7Z2JJ41_9BURK</name>
<protein>
    <submittedName>
        <fullName evidence="3">Uncharacterized protein</fullName>
    </submittedName>
</protein>
<gene>
    <name evidence="2" type="ORF">FAZ98_31530</name>
    <name evidence="3" type="ORF">FAZ98_32015</name>
</gene>
<dbReference type="KEGG" id="pacs:FAZ98_32015"/>
<evidence type="ECO:0000313" key="2">
    <source>
        <dbReference type="EMBL" id="QGZ66327.1"/>
    </source>
</evidence>
<dbReference type="AlphaFoldDB" id="A0A7Z2JJ41"/>
<reference evidence="3 4" key="1">
    <citation type="submission" date="2019-12" db="EMBL/GenBank/DDBJ databases">
        <title>Paraburkholderia acidiphila 7Q-K02 sp. nov and Paraburkholderia acidisoli DHF22 sp. nov., two strains isolated from forest soil.</title>
        <authorList>
            <person name="Gao Z."/>
            <person name="Qiu L."/>
        </authorList>
    </citation>
    <scope>NUCLEOTIDE SEQUENCE [LARGE SCALE GENOMIC DNA]</scope>
    <source>
        <strain evidence="3 4">DHF22</strain>
    </source>
</reference>